<evidence type="ECO:0000256" key="13">
    <source>
        <dbReference type="ARBA" id="ARBA00022989"/>
    </source>
</evidence>
<dbReference type="EnsemblMetazoa" id="CJA06418.1">
    <property type="protein sequence ID" value="CJA06418.1"/>
    <property type="gene ID" value="WBGene00125622"/>
</dbReference>
<dbReference type="GO" id="GO:0072686">
    <property type="term" value="C:mitotic spindle"/>
    <property type="evidence" value="ECO:0007669"/>
    <property type="project" value="TreeGrafter"/>
</dbReference>
<evidence type="ECO:0000256" key="29">
    <source>
        <dbReference type="SAM" id="Coils"/>
    </source>
</evidence>
<keyword evidence="14" id="KW-0770">Synapse</keyword>
<keyword evidence="9" id="KW-0732">Signal</keyword>
<dbReference type="FunFam" id="1.20.58.390:FF:000001">
    <property type="entry name" value="Neuronal nicotinic acetylcholine receptor subunit 3"/>
    <property type="match status" value="1"/>
</dbReference>
<dbReference type="InterPro" id="IPR038050">
    <property type="entry name" value="Neuro_actylchol_rec"/>
</dbReference>
<keyword evidence="11" id="KW-0498">Mitosis</keyword>
<evidence type="ECO:0000256" key="15">
    <source>
        <dbReference type="ARBA" id="ARBA00023054"/>
    </source>
</evidence>
<dbReference type="SUPFAM" id="SSF52540">
    <property type="entry name" value="P-loop containing nucleoside triphosphate hydrolases"/>
    <property type="match status" value="1"/>
</dbReference>
<dbReference type="GO" id="GO:0007018">
    <property type="term" value="P:microtubule-based movement"/>
    <property type="evidence" value="ECO:0007669"/>
    <property type="project" value="InterPro"/>
</dbReference>
<evidence type="ECO:0000256" key="12">
    <source>
        <dbReference type="ARBA" id="ARBA00022840"/>
    </source>
</evidence>
<evidence type="ECO:0000256" key="11">
    <source>
        <dbReference type="ARBA" id="ARBA00022776"/>
    </source>
</evidence>
<dbReference type="GO" id="GO:0008574">
    <property type="term" value="F:plus-end-directed microtubule motor activity"/>
    <property type="evidence" value="ECO:0007669"/>
    <property type="project" value="TreeGrafter"/>
</dbReference>
<evidence type="ECO:0000256" key="6">
    <source>
        <dbReference type="ARBA" id="ARBA00022618"/>
    </source>
</evidence>
<keyword evidence="22" id="KW-0206">Cytoskeleton</keyword>
<dbReference type="GO" id="GO:0005524">
    <property type="term" value="F:ATP binding"/>
    <property type="evidence" value="ECO:0007669"/>
    <property type="project" value="UniProtKB-UniRule"/>
</dbReference>
<keyword evidence="25" id="KW-0407">Ion channel</keyword>
<keyword evidence="7 30" id="KW-0812">Transmembrane</keyword>
<keyword evidence="23" id="KW-0628">Postsynaptic cell membrane</keyword>
<dbReference type="Gene3D" id="1.20.58.390">
    <property type="entry name" value="Neurotransmitter-gated ion-channel transmembrane domain"/>
    <property type="match status" value="2"/>
</dbReference>
<dbReference type="FunFam" id="2.70.170.10:FF:000013">
    <property type="entry name" value="Acetylcholine receptor subunit alpha"/>
    <property type="match status" value="1"/>
</dbReference>
<dbReference type="InterPro" id="IPR047149">
    <property type="entry name" value="KIF11-like"/>
</dbReference>
<keyword evidence="26" id="KW-0131">Cell cycle</keyword>
<evidence type="ECO:0000256" key="19">
    <source>
        <dbReference type="ARBA" id="ARBA00023170"/>
    </source>
</evidence>
<feature type="transmembrane region" description="Helical" evidence="30">
    <location>
        <begin position="1269"/>
        <end position="1289"/>
    </location>
</feature>
<keyword evidence="17 30" id="KW-0472">Membrane</keyword>
<dbReference type="InterPro" id="IPR001752">
    <property type="entry name" value="Kinesin_motor_dom"/>
</dbReference>
<evidence type="ECO:0000256" key="14">
    <source>
        <dbReference type="ARBA" id="ARBA00023018"/>
    </source>
</evidence>
<keyword evidence="18" id="KW-1015">Disulfide bond</keyword>
<dbReference type="CDD" id="cd19031">
    <property type="entry name" value="LGIC_ECD_nAChR_proto_alpha-like"/>
    <property type="match status" value="1"/>
</dbReference>
<dbReference type="Gene3D" id="3.40.850.10">
    <property type="entry name" value="Kinesin motor domain"/>
    <property type="match status" value="1"/>
</dbReference>
<evidence type="ECO:0000256" key="22">
    <source>
        <dbReference type="ARBA" id="ARBA00023212"/>
    </source>
</evidence>
<evidence type="ECO:0000259" key="31">
    <source>
        <dbReference type="PROSITE" id="PS50067"/>
    </source>
</evidence>
<evidence type="ECO:0000256" key="10">
    <source>
        <dbReference type="ARBA" id="ARBA00022741"/>
    </source>
</evidence>
<evidence type="ECO:0000256" key="21">
    <source>
        <dbReference type="ARBA" id="ARBA00023180"/>
    </source>
</evidence>
<keyword evidence="33" id="KW-1185">Reference proteome</keyword>
<keyword evidence="20 28" id="KW-0505">Motor protein</keyword>
<evidence type="ECO:0000256" key="25">
    <source>
        <dbReference type="ARBA" id="ARBA00023303"/>
    </source>
</evidence>
<keyword evidence="19" id="KW-0675">Receptor</keyword>
<dbReference type="GO" id="GO:0098655">
    <property type="term" value="P:monoatomic cation transmembrane transport"/>
    <property type="evidence" value="ECO:0007669"/>
    <property type="project" value="UniProtKB-ARBA"/>
</dbReference>
<dbReference type="PROSITE" id="PS00236">
    <property type="entry name" value="NEUROTR_ION_CHANNEL"/>
    <property type="match status" value="1"/>
</dbReference>
<evidence type="ECO:0000256" key="20">
    <source>
        <dbReference type="ARBA" id="ARBA00023175"/>
    </source>
</evidence>
<dbReference type="FunFam" id="3.40.850.10:FF:000051">
    <property type="entry name" value="Kinesin-like protein bimC"/>
    <property type="match status" value="1"/>
</dbReference>
<evidence type="ECO:0000256" key="7">
    <source>
        <dbReference type="ARBA" id="ARBA00022692"/>
    </source>
</evidence>
<feature type="coiled-coil region" evidence="29">
    <location>
        <begin position="312"/>
        <end position="421"/>
    </location>
</feature>
<keyword evidence="8" id="KW-0493">Microtubule</keyword>
<dbReference type="GO" id="GO:0051301">
    <property type="term" value="P:cell division"/>
    <property type="evidence" value="ECO:0007669"/>
    <property type="project" value="UniProtKB-KW"/>
</dbReference>
<evidence type="ECO:0000256" key="16">
    <source>
        <dbReference type="ARBA" id="ARBA00023065"/>
    </source>
</evidence>
<accession>A0A8R1HTU2</accession>
<dbReference type="InterPro" id="IPR006029">
    <property type="entry name" value="Neurotrans-gated_channel_TM"/>
</dbReference>
<dbReference type="PRINTS" id="PR00380">
    <property type="entry name" value="KINESINHEAVY"/>
</dbReference>
<dbReference type="Pfam" id="PF02931">
    <property type="entry name" value="Neur_chan_LBD"/>
    <property type="match status" value="1"/>
</dbReference>
<dbReference type="GO" id="GO:0005230">
    <property type="term" value="F:extracellular ligand-gated monoatomic ion channel activity"/>
    <property type="evidence" value="ECO:0007669"/>
    <property type="project" value="InterPro"/>
</dbReference>
<dbReference type="PANTHER" id="PTHR47970">
    <property type="entry name" value="KINESIN-LIKE PROTEIN KIF11"/>
    <property type="match status" value="1"/>
</dbReference>
<organism evidence="32 33">
    <name type="scientific">Caenorhabditis japonica</name>
    <dbReference type="NCBI Taxonomy" id="281687"/>
    <lineage>
        <taxon>Eukaryota</taxon>
        <taxon>Metazoa</taxon>
        <taxon>Ecdysozoa</taxon>
        <taxon>Nematoda</taxon>
        <taxon>Chromadorea</taxon>
        <taxon>Rhabditida</taxon>
        <taxon>Rhabditina</taxon>
        <taxon>Rhabditomorpha</taxon>
        <taxon>Rhabditoidea</taxon>
        <taxon>Rhabditidae</taxon>
        <taxon>Peloderinae</taxon>
        <taxon>Caenorhabditis</taxon>
    </lineage>
</organism>
<evidence type="ECO:0000256" key="27">
    <source>
        <dbReference type="ARBA" id="ARBA00034104"/>
    </source>
</evidence>
<feature type="transmembrane region" description="Helical" evidence="30">
    <location>
        <begin position="1058"/>
        <end position="1081"/>
    </location>
</feature>
<keyword evidence="12 28" id="KW-0067">ATP-binding</keyword>
<dbReference type="Pfam" id="PF00225">
    <property type="entry name" value="Kinesin"/>
    <property type="match status" value="1"/>
</dbReference>
<dbReference type="PANTHER" id="PTHR47970:SF12">
    <property type="entry name" value="KINESIN FAMILY MEMBER 11"/>
    <property type="match status" value="1"/>
</dbReference>
<evidence type="ECO:0000256" key="4">
    <source>
        <dbReference type="ARBA" id="ARBA00022475"/>
    </source>
</evidence>
<dbReference type="SUPFAM" id="SSF90112">
    <property type="entry name" value="Neurotransmitter-gated ion-channel transmembrane pore"/>
    <property type="match status" value="1"/>
</dbReference>
<evidence type="ECO:0000256" key="18">
    <source>
        <dbReference type="ARBA" id="ARBA00023157"/>
    </source>
</evidence>
<keyword evidence="16" id="KW-0406">Ion transport</keyword>
<evidence type="ECO:0000313" key="33">
    <source>
        <dbReference type="Proteomes" id="UP000005237"/>
    </source>
</evidence>
<proteinExistence type="inferred from homology"/>
<comment type="similarity">
    <text evidence="28">Belongs to the TRAFAC class myosin-kinesin ATPase superfamily. Kinesin family.</text>
</comment>
<feature type="binding site" evidence="28">
    <location>
        <begin position="50"/>
        <end position="57"/>
    </location>
    <ligand>
        <name>ATP</name>
        <dbReference type="ChEBI" id="CHEBI:30616"/>
    </ligand>
</feature>
<evidence type="ECO:0000256" key="30">
    <source>
        <dbReference type="SAM" id="Phobius"/>
    </source>
</evidence>
<evidence type="ECO:0000256" key="28">
    <source>
        <dbReference type="PROSITE-ProRule" id="PRU00283"/>
    </source>
</evidence>
<sequence>MAISLNKKSFGPFYRVYDSHTTQTEIYDDLVSSQIKKVIAGFNCTVFAYGQTGTGKTFTMEGGRNDVKSSHDDPTTGIIPRAVEDIFEQLEASGCEEFSLRVSYVELYNEELLDLLASSESDDRERLRIFDDPNKKGVIVQGVEEIPVRCRADVFKLLAIGAERRKTAATLMNMHSSRSHSLFMVNVVVRENTNSGEELVKQGKLNLVDLAGSENIGRSGALGNRAKEAGSINQSLLTLGRVIRSLTTNAQHIPYRESKLTRLLQDSLGGSTITSLIATMSPASSNFEESQSTLEYAMRAANIKNKPVCNTKVSKKTILKEYSDEIEKLRRDLRAAREKNGVIISEESHEEFQKNTEKVHELEQLLDNAVDRLKRFTEDLMHMDEQYKQIYHRKEELEDRLRDRLREMAEMEKDLADTKDELCAHVQALGVMHTAALKSFDQLVESREAAQDLQTDLFSFWRKVDEMKKADDVNKDSVERFVKSVESFIAKMTENTNTMKTNSSAIANDIVEIANPHCKSIDSIANDITLNKDALSATTTSLFREAADIEKNAATKITNLSEEIRKQCEDSLRKCEEFYSLHANKTGELSLMMQDRMDQIKEQVTSFSDDIRPLLAEIRGTVCDSVTARREKSASMVDDVKATCATMTREYKEMMSRMEHQMNQLTSRIEEQHKEQVIADQAVQESVLDTINTIENTTTSLEDQVDETCDVEEDLNEIKEAVLSYDTGLKETVADRREGAASDDETLKKLISTLVEDGEAVRSNANDAILSQLDNLSVDSERCKETSGQISVSANETSERIKTVLNTFESTSARAILEANHSVTNLHLQHVDPNDYNKLVRPVSENGETLVVTFKLKLSQLLDVHEKNQIMTTNVWLQHSWMDYKLRWDPADYGGVEVLYVPSDTIWLPDVVLYNNADGNYQVTIMTKAKLTYNGTVEWAPPAIYKSMCQIDVEFFPFDRQQCEMKFGSWTYGGLEVDLQHRDKHLETEIEEYVEGVDGPTKEIVWVVDRGIDLSDYYPSVEWDILNVPGKRHSKRYPCCESPFIDITYEIHLRRKTLFYTVNLIFPSVGISFLTALVFYLPSDGGEKISLCISILISLTVFFLLLVEIIPSTSLVIPLIGKYLLFTMVLVTLSVVVTVVTLNVHYRSPTTHTMPKWMKRLFVDFLPRYLLMTRPQPPGHHSKPNRKFDPRASTFSIGVNHILSQNSELLSPCSNSNKDESSFTLLRDNSPVRSAVESVAYIADHLKNEEDDKQVIEDWKYISVVMDRIFLITFTLACALGTVVIIARAPSIYDNSPALA</sequence>
<evidence type="ECO:0000256" key="5">
    <source>
        <dbReference type="ARBA" id="ARBA00022490"/>
    </source>
</evidence>
<evidence type="ECO:0000256" key="8">
    <source>
        <dbReference type="ARBA" id="ARBA00022701"/>
    </source>
</evidence>
<dbReference type="GO" id="GO:0090307">
    <property type="term" value="P:mitotic spindle assembly"/>
    <property type="evidence" value="ECO:0007669"/>
    <property type="project" value="TreeGrafter"/>
</dbReference>
<protein>
    <submittedName>
        <fullName evidence="32">Kinesin motor domain-containing protein</fullName>
    </submittedName>
</protein>
<name>A0A8R1HTU2_CAEJA</name>
<keyword evidence="5" id="KW-0963">Cytoplasm</keyword>
<keyword evidence="10 28" id="KW-0547">Nucleotide-binding</keyword>
<keyword evidence="4" id="KW-1003">Cell membrane</keyword>
<dbReference type="InterPro" id="IPR019821">
    <property type="entry name" value="Kinesin_motor_CS"/>
</dbReference>
<dbReference type="PROSITE" id="PS50067">
    <property type="entry name" value="KINESIN_MOTOR_2"/>
    <property type="match status" value="1"/>
</dbReference>
<evidence type="ECO:0000256" key="24">
    <source>
        <dbReference type="ARBA" id="ARBA00023286"/>
    </source>
</evidence>
<keyword evidence="3" id="KW-0813">Transport</keyword>
<evidence type="ECO:0000256" key="3">
    <source>
        <dbReference type="ARBA" id="ARBA00022448"/>
    </source>
</evidence>
<feature type="domain" description="Kinesin motor" evidence="31">
    <location>
        <begin position="1"/>
        <end position="303"/>
    </location>
</feature>
<comment type="similarity">
    <text evidence="2">Belongs to the ligand-gated ion channel (TC 1.A.9) family. Acetylcholine receptor (TC 1.A.9.1) subfamily.</text>
</comment>
<dbReference type="Gene3D" id="2.70.170.10">
    <property type="entry name" value="Neurotransmitter-gated ion-channel ligand-binding domain"/>
    <property type="match status" value="1"/>
</dbReference>
<dbReference type="InterPro" id="IPR027417">
    <property type="entry name" value="P-loop_NTPase"/>
</dbReference>
<dbReference type="Proteomes" id="UP000005237">
    <property type="component" value="Unassembled WGS sequence"/>
</dbReference>
<dbReference type="InterPro" id="IPR036719">
    <property type="entry name" value="Neuro-gated_channel_TM_sf"/>
</dbReference>
<keyword evidence="13 30" id="KW-1133">Transmembrane helix</keyword>
<reference evidence="33" key="1">
    <citation type="submission" date="2010-08" db="EMBL/GenBank/DDBJ databases">
        <authorList>
            <consortium name="Caenorhabditis japonica Sequencing Consortium"/>
            <person name="Wilson R.K."/>
        </authorList>
    </citation>
    <scope>NUCLEOTIDE SEQUENCE [LARGE SCALE GENOMIC DNA]</scope>
    <source>
        <strain evidence="33">DF5081</strain>
    </source>
</reference>
<feature type="transmembrane region" description="Helical" evidence="30">
    <location>
        <begin position="1123"/>
        <end position="1146"/>
    </location>
</feature>
<evidence type="ECO:0000256" key="17">
    <source>
        <dbReference type="ARBA" id="ARBA00023136"/>
    </source>
</evidence>
<keyword evidence="6" id="KW-0132">Cell division</keyword>
<evidence type="ECO:0000256" key="1">
    <source>
        <dbReference type="ARBA" id="ARBA00004245"/>
    </source>
</evidence>
<keyword evidence="21" id="KW-0325">Glycoprotein</keyword>
<dbReference type="SUPFAM" id="SSF63712">
    <property type="entry name" value="Nicotinic receptor ligand binding domain-like"/>
    <property type="match status" value="1"/>
</dbReference>
<dbReference type="InterPro" id="IPR036734">
    <property type="entry name" value="Neur_chan_lig-bd_sf"/>
</dbReference>
<evidence type="ECO:0000256" key="9">
    <source>
        <dbReference type="ARBA" id="ARBA00022729"/>
    </source>
</evidence>
<keyword evidence="24" id="KW-1071">Ligand-gated ion channel</keyword>
<evidence type="ECO:0000256" key="26">
    <source>
        <dbReference type="ARBA" id="ARBA00023306"/>
    </source>
</evidence>
<dbReference type="InterPro" id="IPR036961">
    <property type="entry name" value="Kinesin_motor_dom_sf"/>
</dbReference>
<dbReference type="CDD" id="cd19064">
    <property type="entry name" value="LGIC_TM_nAChR"/>
    <property type="match status" value="1"/>
</dbReference>
<reference evidence="32" key="2">
    <citation type="submission" date="2022-06" db="UniProtKB">
        <authorList>
            <consortium name="EnsemblMetazoa"/>
        </authorList>
    </citation>
    <scope>IDENTIFICATION</scope>
    <source>
        <strain evidence="32">DF5081</strain>
    </source>
</reference>
<dbReference type="GO" id="GO:0045211">
    <property type="term" value="C:postsynaptic membrane"/>
    <property type="evidence" value="ECO:0007669"/>
    <property type="project" value="UniProtKB-SubCell"/>
</dbReference>
<keyword evidence="15 29" id="KW-0175">Coiled coil</keyword>
<dbReference type="InterPro" id="IPR006202">
    <property type="entry name" value="Neur_chan_lig-bd"/>
</dbReference>
<feature type="coiled-coil region" evidence="29">
    <location>
        <begin position="648"/>
        <end position="675"/>
    </location>
</feature>
<dbReference type="PROSITE" id="PS00411">
    <property type="entry name" value="KINESIN_MOTOR_1"/>
    <property type="match status" value="1"/>
</dbReference>
<evidence type="ECO:0000256" key="2">
    <source>
        <dbReference type="ARBA" id="ARBA00009237"/>
    </source>
</evidence>
<evidence type="ECO:0000256" key="23">
    <source>
        <dbReference type="ARBA" id="ARBA00023257"/>
    </source>
</evidence>
<dbReference type="GO" id="GO:0005634">
    <property type="term" value="C:nucleus"/>
    <property type="evidence" value="ECO:0007669"/>
    <property type="project" value="TreeGrafter"/>
</dbReference>
<dbReference type="Pfam" id="PF02932">
    <property type="entry name" value="Neur_chan_memb"/>
    <property type="match status" value="1"/>
</dbReference>
<dbReference type="GO" id="GO:0051231">
    <property type="term" value="P:spindle elongation"/>
    <property type="evidence" value="ECO:0007669"/>
    <property type="project" value="TreeGrafter"/>
</dbReference>
<dbReference type="GO" id="GO:0005876">
    <property type="term" value="C:spindle microtubule"/>
    <property type="evidence" value="ECO:0007669"/>
    <property type="project" value="TreeGrafter"/>
</dbReference>
<dbReference type="GO" id="GO:0007271">
    <property type="term" value="P:synaptic transmission, cholinergic"/>
    <property type="evidence" value="ECO:0007669"/>
    <property type="project" value="UniProtKB-ARBA"/>
</dbReference>
<comment type="subcellular location">
    <subcellularLocation>
        <location evidence="1">Cytoplasm</location>
        <location evidence="1">Cytoskeleton</location>
    </subcellularLocation>
    <subcellularLocation>
        <location evidence="27">Postsynaptic cell membrane</location>
        <topology evidence="27">Multi-pass membrane protein</topology>
    </subcellularLocation>
</comment>
<dbReference type="SMART" id="SM00129">
    <property type="entry name" value="KISc"/>
    <property type="match status" value="1"/>
</dbReference>
<feature type="transmembrane region" description="Helical" evidence="30">
    <location>
        <begin position="1093"/>
        <end position="1117"/>
    </location>
</feature>
<dbReference type="GO" id="GO:0008017">
    <property type="term" value="F:microtubule binding"/>
    <property type="evidence" value="ECO:0007669"/>
    <property type="project" value="InterPro"/>
</dbReference>
<evidence type="ECO:0000313" key="32">
    <source>
        <dbReference type="EnsemblMetazoa" id="CJA06418.1"/>
    </source>
</evidence>
<dbReference type="InterPro" id="IPR018000">
    <property type="entry name" value="Neurotransmitter_ion_chnl_CS"/>
</dbReference>
<dbReference type="FunFam" id="1.20.58.390:FF:000022">
    <property type="entry name" value="Nicotinic acetylcholine receptor subunit alpha4"/>
    <property type="match status" value="1"/>
</dbReference>
<dbReference type="SUPFAM" id="SSF58113">
    <property type="entry name" value="Apolipoprotein A-I"/>
    <property type="match status" value="1"/>
</dbReference>